<dbReference type="PRINTS" id="PR00420">
    <property type="entry name" value="RNGMNOXGNASE"/>
</dbReference>
<evidence type="ECO:0000256" key="4">
    <source>
        <dbReference type="ARBA" id="ARBA00023033"/>
    </source>
</evidence>
<keyword evidence="2" id="KW-0274">FAD</keyword>
<sequence>MAPIKIAILGGGPGGLTLASLLSSQDFSSDISYRIFDLRPRPSAEQLSLPSGSLDLHAESGLLALSACNLTAQFQALKQECSEASIIADAQGKVHWSDDGFGERPEIARNKLTELLSSVVPDERVRWGCKFVGVVQDGAANPSGKREWIVKYKSAQPSKIESEAEPISEEPFDLIIGADGAHSRIRSLLTPIQPYYSSISCITLTIPRISTLYPHLSTTIGTGSFSAMGHRKAVMSQRGAGDSARIYLMLHTSSSSYLEESGINSLCSSPSQLKEKLLSDESLFGNSNWGLGIRELIAAGCDAETAAMESDDRSSKRTYEREGITARPLDMLPVDFTWTHKRGLTLLGDAAHLMTPFAGEGVNCAMLDALELSKAITSTFTSQTETQRSQNVELQANQEMLEVMDGKIERYEKEMWERVHPIQVETERNLRMMMDDVNAPRGFVEWMRGMIEAAMASGEGEREGEERR</sequence>
<protein>
    <recommendedName>
        <fullName evidence="5">FAD-binding domain-containing protein</fullName>
    </recommendedName>
</protein>
<dbReference type="GO" id="GO:0004497">
    <property type="term" value="F:monooxygenase activity"/>
    <property type="evidence" value="ECO:0007669"/>
    <property type="project" value="UniProtKB-KW"/>
</dbReference>
<keyword evidence="1" id="KW-0285">Flavoprotein</keyword>
<dbReference type="PANTHER" id="PTHR46972:SF1">
    <property type="entry name" value="FAD DEPENDENT OXIDOREDUCTASE DOMAIN-CONTAINING PROTEIN"/>
    <property type="match status" value="1"/>
</dbReference>
<dbReference type="Proteomes" id="UP000664132">
    <property type="component" value="Unassembled WGS sequence"/>
</dbReference>
<name>A0A8H7T5T9_9HELO</name>
<dbReference type="Gene3D" id="3.50.50.60">
    <property type="entry name" value="FAD/NAD(P)-binding domain"/>
    <property type="match status" value="1"/>
</dbReference>
<evidence type="ECO:0000256" key="2">
    <source>
        <dbReference type="ARBA" id="ARBA00022827"/>
    </source>
</evidence>
<evidence type="ECO:0000259" key="5">
    <source>
        <dbReference type="Pfam" id="PF01494"/>
    </source>
</evidence>
<dbReference type="OrthoDB" id="655030at2759"/>
<dbReference type="GO" id="GO:0071949">
    <property type="term" value="F:FAD binding"/>
    <property type="evidence" value="ECO:0007669"/>
    <property type="project" value="InterPro"/>
</dbReference>
<gene>
    <name evidence="6" type="ORF">IFR04_011560</name>
</gene>
<keyword evidence="7" id="KW-1185">Reference proteome</keyword>
<evidence type="ECO:0000256" key="3">
    <source>
        <dbReference type="ARBA" id="ARBA00023002"/>
    </source>
</evidence>
<dbReference type="Pfam" id="PF01494">
    <property type="entry name" value="FAD_binding_3"/>
    <property type="match status" value="1"/>
</dbReference>
<dbReference type="InterPro" id="IPR002938">
    <property type="entry name" value="FAD-bd"/>
</dbReference>
<accession>A0A8H7T5T9</accession>
<proteinExistence type="predicted"/>
<organism evidence="6 7">
    <name type="scientific">Cadophora malorum</name>
    <dbReference type="NCBI Taxonomy" id="108018"/>
    <lineage>
        <taxon>Eukaryota</taxon>
        <taxon>Fungi</taxon>
        <taxon>Dikarya</taxon>
        <taxon>Ascomycota</taxon>
        <taxon>Pezizomycotina</taxon>
        <taxon>Leotiomycetes</taxon>
        <taxon>Helotiales</taxon>
        <taxon>Ploettnerulaceae</taxon>
        <taxon>Cadophora</taxon>
    </lineage>
</organism>
<dbReference type="EMBL" id="JAFJYH010000227">
    <property type="protein sequence ID" value="KAG4415305.1"/>
    <property type="molecule type" value="Genomic_DNA"/>
</dbReference>
<dbReference type="PANTHER" id="PTHR46972">
    <property type="entry name" value="MONOOXYGENASE ASQM-RELATED"/>
    <property type="match status" value="1"/>
</dbReference>
<evidence type="ECO:0000256" key="1">
    <source>
        <dbReference type="ARBA" id="ARBA00022630"/>
    </source>
</evidence>
<reference evidence="6" key="1">
    <citation type="submission" date="2021-02" db="EMBL/GenBank/DDBJ databases">
        <title>Genome sequence Cadophora malorum strain M34.</title>
        <authorList>
            <person name="Stefanovic E."/>
            <person name="Vu D."/>
            <person name="Scully C."/>
            <person name="Dijksterhuis J."/>
            <person name="Roader J."/>
            <person name="Houbraken J."/>
        </authorList>
    </citation>
    <scope>NUCLEOTIDE SEQUENCE</scope>
    <source>
        <strain evidence="6">M34</strain>
    </source>
</reference>
<evidence type="ECO:0000313" key="7">
    <source>
        <dbReference type="Proteomes" id="UP000664132"/>
    </source>
</evidence>
<dbReference type="AlphaFoldDB" id="A0A8H7T5T9"/>
<keyword evidence="4" id="KW-0503">Monooxygenase</keyword>
<dbReference type="InterPro" id="IPR036188">
    <property type="entry name" value="FAD/NAD-bd_sf"/>
</dbReference>
<dbReference type="SUPFAM" id="SSF51905">
    <property type="entry name" value="FAD/NAD(P)-binding domain"/>
    <property type="match status" value="1"/>
</dbReference>
<keyword evidence="3" id="KW-0560">Oxidoreductase</keyword>
<feature type="domain" description="FAD-binding" evidence="5">
    <location>
        <begin position="343"/>
        <end position="383"/>
    </location>
</feature>
<evidence type="ECO:0000313" key="6">
    <source>
        <dbReference type="EMBL" id="KAG4415305.1"/>
    </source>
</evidence>
<comment type="caution">
    <text evidence="6">The sequence shown here is derived from an EMBL/GenBank/DDBJ whole genome shotgun (WGS) entry which is preliminary data.</text>
</comment>